<sequence length="249" mass="28564">MLEAYRQAPDLYPIQEPNKMPIILSEALYGIEWMEKMQRQDGAVYRKLSGAAWPAKIPPWLDSQVRYVYGVSTSDTAKFVATMAFAARTYQPFDKALAERFLKASSLAWAYLESQPEQYIDWQKEDDTGSGPYILNQYDKEESLATDLDDRLWAAAELYVTTRDAKYLDFSQQAYDDLVGQSIDMLDFFEWKNPAVMGVWHLILTLDSPFIDTMKSDLRAVANRYAKLAEPSPFLLLTNALYGVPTKWC</sequence>
<accession>A0ABQ0JJL7</accession>
<gene>
    <name evidence="4" type="ORF">JCM19239_1689</name>
</gene>
<evidence type="ECO:0000313" key="4">
    <source>
        <dbReference type="EMBL" id="GAL28954.1"/>
    </source>
</evidence>
<dbReference type="InterPro" id="IPR008928">
    <property type="entry name" value="6-hairpin_glycosidase_sf"/>
</dbReference>
<evidence type="ECO:0000256" key="2">
    <source>
        <dbReference type="ARBA" id="ARBA00023326"/>
    </source>
</evidence>
<reference evidence="5" key="1">
    <citation type="submission" date="2014-09" db="EMBL/GenBank/DDBJ databases">
        <title>Vibrio variabilis JCM 19239. (C206) whole genome shotgun sequence.</title>
        <authorList>
            <person name="Sawabe T."/>
            <person name="Meirelles P."/>
            <person name="Nakanishi M."/>
            <person name="Sayaka M."/>
            <person name="Hattori M."/>
            <person name="Ohkuma M."/>
        </authorList>
    </citation>
    <scope>NUCLEOTIDE SEQUENCE [LARGE SCALE GENOMIC DNA]</scope>
    <source>
        <strain evidence="5">JCM 19239</strain>
    </source>
</reference>
<dbReference type="Pfam" id="PF00759">
    <property type="entry name" value="Glyco_hydro_9"/>
    <property type="match status" value="1"/>
</dbReference>
<comment type="caution">
    <text evidence="4">The sequence shown here is derived from an EMBL/GenBank/DDBJ whole genome shotgun (WGS) entry which is preliminary data.</text>
</comment>
<dbReference type="SUPFAM" id="SSF48208">
    <property type="entry name" value="Six-hairpin glycosidases"/>
    <property type="match status" value="1"/>
</dbReference>
<keyword evidence="2" id="KW-0624">Polysaccharide degradation</keyword>
<proteinExistence type="predicted"/>
<keyword evidence="5" id="KW-1185">Reference proteome</keyword>
<organism evidence="4 5">
    <name type="scientific">Vibrio variabilis</name>
    <dbReference type="NCBI Taxonomy" id="990271"/>
    <lineage>
        <taxon>Bacteria</taxon>
        <taxon>Pseudomonadati</taxon>
        <taxon>Pseudomonadota</taxon>
        <taxon>Gammaproteobacteria</taxon>
        <taxon>Vibrionales</taxon>
        <taxon>Vibrionaceae</taxon>
        <taxon>Vibrio</taxon>
    </lineage>
</organism>
<dbReference type="InterPro" id="IPR001701">
    <property type="entry name" value="Glyco_hydro_9"/>
</dbReference>
<evidence type="ECO:0000313" key="5">
    <source>
        <dbReference type="Proteomes" id="UP000029223"/>
    </source>
</evidence>
<feature type="domain" description="Glycoside hydrolase family 9" evidence="3">
    <location>
        <begin position="4"/>
        <end position="199"/>
    </location>
</feature>
<dbReference type="Proteomes" id="UP000029223">
    <property type="component" value="Unassembled WGS sequence"/>
</dbReference>
<name>A0ABQ0JJL7_9VIBR</name>
<dbReference type="InterPro" id="IPR012341">
    <property type="entry name" value="6hp_glycosidase-like_sf"/>
</dbReference>
<keyword evidence="1" id="KW-0119">Carbohydrate metabolism</keyword>
<dbReference type="EMBL" id="BBMS01000054">
    <property type="protein sequence ID" value="GAL28954.1"/>
    <property type="molecule type" value="Genomic_DNA"/>
</dbReference>
<evidence type="ECO:0000256" key="1">
    <source>
        <dbReference type="ARBA" id="ARBA00023277"/>
    </source>
</evidence>
<protein>
    <submittedName>
        <fullName evidence="4">Cellulase</fullName>
    </submittedName>
</protein>
<dbReference type="Gene3D" id="1.50.10.10">
    <property type="match status" value="1"/>
</dbReference>
<evidence type="ECO:0000259" key="3">
    <source>
        <dbReference type="Pfam" id="PF00759"/>
    </source>
</evidence>